<organism evidence="7 8">
    <name type="scientific">Candidatus Roizmanbacteria bacterium CG22_combo_CG10-13_8_21_14_all_38_20</name>
    <dbReference type="NCBI Taxonomy" id="1974862"/>
    <lineage>
        <taxon>Bacteria</taxon>
        <taxon>Candidatus Roizmaniibacteriota</taxon>
    </lineage>
</organism>
<name>A0A2H0BVA4_9BACT</name>
<evidence type="ECO:0000313" key="8">
    <source>
        <dbReference type="Proteomes" id="UP000231246"/>
    </source>
</evidence>
<dbReference type="InterPro" id="IPR019815">
    <property type="entry name" value="Translation_initiation_fac_3_C"/>
</dbReference>
<dbReference type="InterPro" id="IPR001288">
    <property type="entry name" value="Translation_initiation_fac_3"/>
</dbReference>
<dbReference type="PANTHER" id="PTHR10938:SF0">
    <property type="entry name" value="TRANSLATION INITIATION FACTOR IF-3, MITOCHONDRIAL"/>
    <property type="match status" value="1"/>
</dbReference>
<comment type="caution">
    <text evidence="7">The sequence shown here is derived from an EMBL/GenBank/DDBJ whole genome shotgun (WGS) entry which is preliminary data.</text>
</comment>
<dbReference type="InterPro" id="IPR019814">
    <property type="entry name" value="Translation_initiation_fac_3_N"/>
</dbReference>
<dbReference type="AlphaFoldDB" id="A0A2H0BVA4"/>
<dbReference type="EMBL" id="PCTA01000022">
    <property type="protein sequence ID" value="PIP61607.1"/>
    <property type="molecule type" value="Genomic_DNA"/>
</dbReference>
<evidence type="ECO:0000259" key="5">
    <source>
        <dbReference type="Pfam" id="PF00707"/>
    </source>
</evidence>
<evidence type="ECO:0000259" key="6">
    <source>
        <dbReference type="Pfam" id="PF05198"/>
    </source>
</evidence>
<dbReference type="PANTHER" id="PTHR10938">
    <property type="entry name" value="TRANSLATION INITIATION FACTOR IF-3"/>
    <property type="match status" value="1"/>
</dbReference>
<dbReference type="InterPro" id="IPR036787">
    <property type="entry name" value="T_IF-3_N_sf"/>
</dbReference>
<proteinExistence type="inferred from homology"/>
<feature type="domain" description="Translation initiation factor 3 C-terminal" evidence="5">
    <location>
        <begin position="100"/>
        <end position="183"/>
    </location>
</feature>
<dbReference type="NCBIfam" id="TIGR00168">
    <property type="entry name" value="infC"/>
    <property type="match status" value="1"/>
</dbReference>
<dbReference type="GO" id="GO:0003743">
    <property type="term" value="F:translation initiation factor activity"/>
    <property type="evidence" value="ECO:0007669"/>
    <property type="project" value="UniProtKB-UniRule"/>
</dbReference>
<dbReference type="GO" id="GO:0005737">
    <property type="term" value="C:cytoplasm"/>
    <property type="evidence" value="ECO:0007669"/>
    <property type="project" value="UniProtKB-ARBA"/>
</dbReference>
<dbReference type="GO" id="GO:0043022">
    <property type="term" value="F:ribosome binding"/>
    <property type="evidence" value="ECO:0007669"/>
    <property type="project" value="TreeGrafter"/>
</dbReference>
<dbReference type="Gene3D" id="3.10.20.80">
    <property type="entry name" value="Translation initiation factor 3 (IF-3), N-terminal domain"/>
    <property type="match status" value="1"/>
</dbReference>
<evidence type="ECO:0000313" key="7">
    <source>
        <dbReference type="EMBL" id="PIP61607.1"/>
    </source>
</evidence>
<evidence type="ECO:0000256" key="1">
    <source>
        <dbReference type="ARBA" id="ARBA00005439"/>
    </source>
</evidence>
<dbReference type="SUPFAM" id="SSF54364">
    <property type="entry name" value="Translation initiation factor IF3, N-terminal domain"/>
    <property type="match status" value="1"/>
</dbReference>
<dbReference type="InterPro" id="IPR036788">
    <property type="entry name" value="T_IF-3_C_sf"/>
</dbReference>
<protein>
    <recommendedName>
        <fullName evidence="4">Translation initiation factor IF-3</fullName>
    </recommendedName>
</protein>
<dbReference type="Gene3D" id="3.30.110.10">
    <property type="entry name" value="Translation initiation factor 3 (IF-3), C-terminal domain"/>
    <property type="match status" value="1"/>
</dbReference>
<comment type="similarity">
    <text evidence="1">Belongs to the IF-3 family.</text>
</comment>
<evidence type="ECO:0000256" key="2">
    <source>
        <dbReference type="ARBA" id="ARBA00022540"/>
    </source>
</evidence>
<dbReference type="SUPFAM" id="SSF55200">
    <property type="entry name" value="Translation initiation factor IF3, C-terminal domain"/>
    <property type="match status" value="1"/>
</dbReference>
<accession>A0A2H0BVA4</accession>
<reference evidence="7 8" key="1">
    <citation type="submission" date="2017-09" db="EMBL/GenBank/DDBJ databases">
        <title>Depth-based differentiation of microbial function through sediment-hosted aquifers and enrichment of novel symbionts in the deep terrestrial subsurface.</title>
        <authorList>
            <person name="Probst A.J."/>
            <person name="Ladd B."/>
            <person name="Jarett J.K."/>
            <person name="Geller-Mcgrath D.E."/>
            <person name="Sieber C.M."/>
            <person name="Emerson J.B."/>
            <person name="Anantharaman K."/>
            <person name="Thomas B.C."/>
            <person name="Malmstrom R."/>
            <person name="Stieglmeier M."/>
            <person name="Klingl A."/>
            <person name="Woyke T."/>
            <person name="Ryan C.M."/>
            <person name="Banfield J.F."/>
        </authorList>
    </citation>
    <scope>NUCLEOTIDE SEQUENCE [LARGE SCALE GENOMIC DNA]</scope>
    <source>
        <strain evidence="7">CG22_combo_CG10-13_8_21_14_all_38_20</strain>
    </source>
</reference>
<dbReference type="GO" id="GO:0032790">
    <property type="term" value="P:ribosome disassembly"/>
    <property type="evidence" value="ECO:0007669"/>
    <property type="project" value="TreeGrafter"/>
</dbReference>
<evidence type="ECO:0000256" key="3">
    <source>
        <dbReference type="ARBA" id="ARBA00022917"/>
    </source>
</evidence>
<dbReference type="Pfam" id="PF05198">
    <property type="entry name" value="IF3_N"/>
    <property type="match status" value="1"/>
</dbReference>
<sequence length="183" mass="20883">MALSLNLKLARNRQNFVEGKYYQTNEEIRAPQLRVVHPSEGQLGILSLEDALAKAKELELDLVEVAPGANPPVAKLIDFAKFKYEESKKKKNSKASTPTTKQLRMRPFMEQHDFDVKLKKISKFLSSGDRVRIQVRFFGREITKKQFGFNLISRVMEELGDKAKLNSEPKIKGKVLEALILPK</sequence>
<dbReference type="Pfam" id="PF00707">
    <property type="entry name" value="IF3_C"/>
    <property type="match status" value="1"/>
</dbReference>
<feature type="domain" description="Translation initiation factor 3 N-terminal" evidence="6">
    <location>
        <begin position="24"/>
        <end position="92"/>
    </location>
</feature>
<gene>
    <name evidence="7" type="ORF">COW99_03075</name>
</gene>
<dbReference type="Proteomes" id="UP000231246">
    <property type="component" value="Unassembled WGS sequence"/>
</dbReference>
<keyword evidence="3" id="KW-0648">Protein biosynthesis</keyword>
<keyword evidence="2 7" id="KW-0396">Initiation factor</keyword>
<evidence type="ECO:0000256" key="4">
    <source>
        <dbReference type="NCBIfam" id="TIGR00168"/>
    </source>
</evidence>